<feature type="compositionally biased region" description="Low complexity" evidence="1">
    <location>
        <begin position="111"/>
        <end position="125"/>
    </location>
</feature>
<dbReference type="Proteomes" id="UP000281128">
    <property type="component" value="Unassembled WGS sequence"/>
</dbReference>
<dbReference type="Gene3D" id="3.30.70.1070">
    <property type="entry name" value="Sporulation related repeat"/>
    <property type="match status" value="1"/>
</dbReference>
<evidence type="ECO:0000313" key="4">
    <source>
        <dbReference type="EMBL" id="RKF16576.1"/>
    </source>
</evidence>
<gene>
    <name evidence="4" type="ORF">D6850_03225</name>
</gene>
<feature type="compositionally biased region" description="Low complexity" evidence="1">
    <location>
        <begin position="147"/>
        <end position="157"/>
    </location>
</feature>
<feature type="chain" id="PRO_5017245225" evidence="2">
    <location>
        <begin position="24"/>
        <end position="493"/>
    </location>
</feature>
<feature type="region of interest" description="Disordered" evidence="1">
    <location>
        <begin position="193"/>
        <end position="236"/>
    </location>
</feature>
<feature type="signal peptide" evidence="2">
    <location>
        <begin position="1"/>
        <end position="23"/>
    </location>
</feature>
<protein>
    <submittedName>
        <fullName evidence="4">SPOR domain-containing protein</fullName>
    </submittedName>
</protein>
<dbReference type="OrthoDB" id="7843142at2"/>
<dbReference type="EMBL" id="RAPE01000001">
    <property type="protein sequence ID" value="RKF16576.1"/>
    <property type="molecule type" value="Genomic_DNA"/>
</dbReference>
<comment type="caution">
    <text evidence="4">The sequence shown here is derived from an EMBL/GenBank/DDBJ whole genome shotgun (WGS) entry which is preliminary data.</text>
</comment>
<feature type="compositionally biased region" description="Low complexity" evidence="1">
    <location>
        <begin position="85"/>
        <end position="100"/>
    </location>
</feature>
<proteinExistence type="predicted"/>
<feature type="domain" description="SPOR" evidence="3">
    <location>
        <begin position="415"/>
        <end position="493"/>
    </location>
</feature>
<dbReference type="Pfam" id="PF05036">
    <property type="entry name" value="SPOR"/>
    <property type="match status" value="1"/>
</dbReference>
<evidence type="ECO:0000256" key="2">
    <source>
        <dbReference type="SAM" id="SignalP"/>
    </source>
</evidence>
<dbReference type="RefSeq" id="WP_121163717.1">
    <property type="nucleotide sequence ID" value="NZ_RAPE01000001.1"/>
</dbReference>
<dbReference type="PROSITE" id="PS51724">
    <property type="entry name" value="SPOR"/>
    <property type="match status" value="1"/>
</dbReference>
<keyword evidence="2" id="KW-0732">Signal</keyword>
<dbReference type="InterPro" id="IPR036680">
    <property type="entry name" value="SPOR-like_sf"/>
</dbReference>
<dbReference type="GO" id="GO:0042834">
    <property type="term" value="F:peptidoglycan binding"/>
    <property type="evidence" value="ECO:0007669"/>
    <property type="project" value="InterPro"/>
</dbReference>
<dbReference type="SUPFAM" id="SSF110997">
    <property type="entry name" value="Sporulation related repeat"/>
    <property type="match status" value="1"/>
</dbReference>
<dbReference type="InterPro" id="IPR007730">
    <property type="entry name" value="SPOR-like_dom"/>
</dbReference>
<keyword evidence="5" id="KW-1185">Reference proteome</keyword>
<sequence length="493" mass="52160">MKITRVIALAVIAASSALGVVQAKTLADAGEPAEYPPASFDGRQYVDSKGCVFIRAGIDGNVTWVPRVSRSRKVLCGYPPTLAKRAAPAQQPAQTAATAPAPEPAPKKTVRATVPVTTPAPAAKPVVRKARAPAPAPKPAPKRVVRKVSAPAAAAAPKPAPKRVVRKVYAPAPASAPKVVRRRAAAPVLVAPAPAPKPVASPAPRKRRVVQSAGCPGRSALSNRYTAGRPGFRVRCGPQTDAHVTYGRTSSVMPRRVAPAPVPAPRHAAPVYQPPVIDTAPATRIVRVTPRTRIAPKHVYERQVASYRGLNGVPEGYKRVWMDGRLNPHRGHQDFAGKAQMDLMWTKTVPRRLIVRETGRVVTQDYPGLMYPYVSYAQQRRANVSPVYAKKHAAGHATAAAPAPAPKAVVSTRSSAAPSHRYVQAGVYTTRAQAQKAAGRISSLGLPARLGSMTRNGQSYSLLLAGPFNSQAQLDSALSRTRGAGFGNAVARN</sequence>
<evidence type="ECO:0000259" key="3">
    <source>
        <dbReference type="PROSITE" id="PS51724"/>
    </source>
</evidence>
<dbReference type="AlphaFoldDB" id="A0A3A8AXT2"/>
<organism evidence="4 5">
    <name type="scientific">Roseovarius spongiae</name>
    <dbReference type="NCBI Taxonomy" id="2320272"/>
    <lineage>
        <taxon>Bacteria</taxon>
        <taxon>Pseudomonadati</taxon>
        <taxon>Pseudomonadota</taxon>
        <taxon>Alphaproteobacteria</taxon>
        <taxon>Rhodobacterales</taxon>
        <taxon>Roseobacteraceae</taxon>
        <taxon>Roseovarius</taxon>
    </lineage>
</organism>
<feature type="region of interest" description="Disordered" evidence="1">
    <location>
        <begin position="85"/>
        <end position="162"/>
    </location>
</feature>
<evidence type="ECO:0000256" key="1">
    <source>
        <dbReference type="SAM" id="MobiDB-lite"/>
    </source>
</evidence>
<evidence type="ECO:0000313" key="5">
    <source>
        <dbReference type="Proteomes" id="UP000281128"/>
    </source>
</evidence>
<accession>A0A3A8AXT2</accession>
<reference evidence="4 5" key="1">
    <citation type="submission" date="2018-09" db="EMBL/GenBank/DDBJ databases">
        <title>Roseovarius spongiae sp. nov., isolated from a marine sponge.</title>
        <authorList>
            <person name="Zhuang L."/>
            <person name="Luo L."/>
        </authorList>
    </citation>
    <scope>NUCLEOTIDE SEQUENCE [LARGE SCALE GENOMIC DNA]</scope>
    <source>
        <strain evidence="4 5">HN-E21</strain>
    </source>
</reference>
<name>A0A3A8AXT2_9RHOB</name>